<dbReference type="STRING" id="1499966.U14_03272"/>
<dbReference type="PANTHER" id="PTHR40252">
    <property type="entry name" value="BLR0328 PROTEIN"/>
    <property type="match status" value="1"/>
</dbReference>
<dbReference type="PANTHER" id="PTHR40252:SF2">
    <property type="entry name" value="BLR0328 PROTEIN"/>
    <property type="match status" value="1"/>
</dbReference>
<dbReference type="InterPro" id="IPR013702">
    <property type="entry name" value="FIST_domain_N"/>
</dbReference>
<accession>A0A081BNQ9</accession>
<reference evidence="3" key="1">
    <citation type="journal article" date="2015" name="PeerJ">
        <title>First genomic representation of candidate bacterial phylum KSB3 points to enhanced environmental sensing as a trigger of wastewater bulking.</title>
        <authorList>
            <person name="Sekiguchi Y."/>
            <person name="Ohashi A."/>
            <person name="Parks D.H."/>
            <person name="Yamauchi T."/>
            <person name="Tyson G.W."/>
            <person name="Hugenholtz P."/>
        </authorList>
    </citation>
    <scope>NUCLEOTIDE SEQUENCE [LARGE SCALE GENOMIC DNA]</scope>
</reference>
<protein>
    <recommendedName>
        <fullName evidence="5">FIST C-domain domain-containing protein</fullName>
    </recommendedName>
</protein>
<dbReference type="EMBL" id="DF820458">
    <property type="protein sequence ID" value="GAK52025.1"/>
    <property type="molecule type" value="Genomic_DNA"/>
</dbReference>
<dbReference type="HOGENOM" id="CLU_052774_2_0_0"/>
<proteinExistence type="predicted"/>
<dbReference type="SMART" id="SM00897">
    <property type="entry name" value="FIST"/>
    <property type="match status" value="1"/>
</dbReference>
<evidence type="ECO:0008006" key="5">
    <source>
        <dbReference type="Google" id="ProtNLM"/>
    </source>
</evidence>
<feature type="domain" description="FIST C-domain" evidence="2">
    <location>
        <begin position="231"/>
        <end position="379"/>
    </location>
</feature>
<dbReference type="Proteomes" id="UP000030700">
    <property type="component" value="Unassembled WGS sequence"/>
</dbReference>
<sequence>MKNISLGFNAQSQKDAFRAGQEAVRMALDLLPGAADFLFLLTTPDYEPLETLRGITSVANMPLIGCPAEQIIATTGIHSTEMAAVMAFQLRHAQLFVEQGNNGGREKAAVIGRRFAEQVAESLLAQGHTAVEPLLLLLIDSRLEAHVMTESIANTLGPLVSVIGGVLNGVCSSAGPFMNAEPRGAAIVGALLYPYAPIGTGVAHGWQPSGHAAVATHTNGNVILEINGRPAFKVYQDIWREMFPDISGKSEDEFQRAFRAFAIYSPIGLAQIDEEYLLRSPVYIKDGAIICAGGVPENAVLHFMRGEANMLGKAAEMAMQQALSRIQQRQPEAVLLIDCVTRFTRPDYTLQNELAHIQRLIGTDVPLLGFPSWGEIMNPPQRMIEYHNKALVVSAFS</sequence>
<feature type="domain" description="FIST" evidence="1">
    <location>
        <begin position="34"/>
        <end position="230"/>
    </location>
</feature>
<gene>
    <name evidence="3" type="ORF">U14_03272</name>
</gene>
<evidence type="ECO:0000259" key="1">
    <source>
        <dbReference type="SMART" id="SM00897"/>
    </source>
</evidence>
<keyword evidence="4" id="KW-1185">Reference proteome</keyword>
<dbReference type="AlphaFoldDB" id="A0A081BNQ9"/>
<organism evidence="3">
    <name type="scientific">Candidatus Moduliflexus flocculans</name>
    <dbReference type="NCBI Taxonomy" id="1499966"/>
    <lineage>
        <taxon>Bacteria</taxon>
        <taxon>Candidatus Moduliflexota</taxon>
        <taxon>Candidatus Moduliflexia</taxon>
        <taxon>Candidatus Moduliflexales</taxon>
        <taxon>Candidatus Moduliflexaceae</taxon>
    </lineage>
</organism>
<dbReference type="SMART" id="SM01204">
    <property type="entry name" value="FIST_C"/>
    <property type="match status" value="1"/>
</dbReference>
<evidence type="ECO:0000313" key="3">
    <source>
        <dbReference type="EMBL" id="GAK52025.1"/>
    </source>
</evidence>
<evidence type="ECO:0000259" key="2">
    <source>
        <dbReference type="SMART" id="SM01204"/>
    </source>
</evidence>
<dbReference type="Pfam" id="PF10442">
    <property type="entry name" value="FIST_C"/>
    <property type="match status" value="1"/>
</dbReference>
<dbReference type="InterPro" id="IPR019494">
    <property type="entry name" value="FIST_C"/>
</dbReference>
<name>A0A081BNQ9_9BACT</name>
<evidence type="ECO:0000313" key="4">
    <source>
        <dbReference type="Proteomes" id="UP000030700"/>
    </source>
</evidence>
<dbReference type="Pfam" id="PF08495">
    <property type="entry name" value="FIST"/>
    <property type="match status" value="1"/>
</dbReference>